<evidence type="ECO:0000313" key="1">
    <source>
        <dbReference type="EMBL" id="JAA82940.1"/>
    </source>
</evidence>
<name>S4P890_9NEOP</name>
<proteinExistence type="predicted"/>
<accession>S4P890</accession>
<sequence length="72" mass="8201">MDQVLVTSLLLTLKSGELMDDKIWILELLRGQSESLSPGAMHYLSTPLIRRTFNLENIFPGSTFSYPPQYIL</sequence>
<reference evidence="1" key="1">
    <citation type="journal article" date="2013" name="BMC Genomics">
        <title>Unscrambling butterfly oogenesis.</title>
        <authorList>
            <person name="Carter J.M."/>
            <person name="Baker S.C."/>
            <person name="Pink R."/>
            <person name="Carter D.R."/>
            <person name="Collins A."/>
            <person name="Tomlin J."/>
            <person name="Gibbs M."/>
            <person name="Breuker C.J."/>
        </authorList>
    </citation>
    <scope>NUCLEOTIDE SEQUENCE</scope>
    <source>
        <tissue evidence="1">Ovary</tissue>
    </source>
</reference>
<organism evidence="1">
    <name type="scientific">Pararge aegeria</name>
    <name type="common">speckled wood butterfly</name>
    <dbReference type="NCBI Taxonomy" id="116150"/>
    <lineage>
        <taxon>Eukaryota</taxon>
        <taxon>Metazoa</taxon>
        <taxon>Ecdysozoa</taxon>
        <taxon>Arthropoda</taxon>
        <taxon>Hexapoda</taxon>
        <taxon>Insecta</taxon>
        <taxon>Pterygota</taxon>
        <taxon>Neoptera</taxon>
        <taxon>Endopterygota</taxon>
        <taxon>Lepidoptera</taxon>
        <taxon>Glossata</taxon>
        <taxon>Ditrysia</taxon>
        <taxon>Papilionoidea</taxon>
        <taxon>Nymphalidae</taxon>
        <taxon>Satyrinae</taxon>
        <taxon>Satyrini</taxon>
        <taxon>Parargina</taxon>
        <taxon>Pararge</taxon>
    </lineage>
</organism>
<dbReference type="EMBL" id="GAIX01009620">
    <property type="protein sequence ID" value="JAA82940.1"/>
    <property type="molecule type" value="Transcribed_RNA"/>
</dbReference>
<dbReference type="AlphaFoldDB" id="S4P890"/>
<protein>
    <submittedName>
        <fullName evidence="1">Uncharacterized protein</fullName>
    </submittedName>
</protein>
<reference evidence="1" key="2">
    <citation type="submission" date="2013-05" db="EMBL/GenBank/DDBJ databases">
        <authorList>
            <person name="Carter J.-M."/>
            <person name="Baker S.C."/>
            <person name="Pink R."/>
            <person name="Carter D.R.F."/>
            <person name="Collins A."/>
            <person name="Tomlin J."/>
            <person name="Gibbs M."/>
            <person name="Breuker C.J."/>
        </authorList>
    </citation>
    <scope>NUCLEOTIDE SEQUENCE</scope>
    <source>
        <tissue evidence="1">Ovary</tissue>
    </source>
</reference>
<feature type="non-terminal residue" evidence="1">
    <location>
        <position position="72"/>
    </location>
</feature>